<evidence type="ECO:0000313" key="1">
    <source>
        <dbReference type="EMBL" id="GJU09299.1"/>
    </source>
</evidence>
<name>A0ABQ5JE02_9ASTR</name>
<keyword evidence="2" id="KW-1185">Reference proteome</keyword>
<proteinExistence type="predicted"/>
<dbReference type="Proteomes" id="UP001151760">
    <property type="component" value="Unassembled WGS sequence"/>
</dbReference>
<dbReference type="PANTHER" id="PTHR33156">
    <property type="entry name" value="OS02G0230000 PROTEIN"/>
    <property type="match status" value="1"/>
</dbReference>
<reference evidence="1" key="1">
    <citation type="journal article" date="2022" name="Int. J. Mol. Sci.">
        <title>Draft Genome of Tanacetum Coccineum: Genomic Comparison of Closely Related Tanacetum-Family Plants.</title>
        <authorList>
            <person name="Yamashiro T."/>
            <person name="Shiraishi A."/>
            <person name="Nakayama K."/>
            <person name="Satake H."/>
        </authorList>
    </citation>
    <scope>NUCLEOTIDE SEQUENCE</scope>
</reference>
<dbReference type="PANTHER" id="PTHR33156:SF37">
    <property type="entry name" value="PROTEIN NUCLEAR FUSION DEFECTIVE 6, CHLOROPLASTIC_MITOCHONDRIAL"/>
    <property type="match status" value="1"/>
</dbReference>
<dbReference type="EMBL" id="BQNB010021715">
    <property type="protein sequence ID" value="GJU09299.1"/>
    <property type="molecule type" value="Genomic_DNA"/>
</dbReference>
<gene>
    <name evidence="1" type="ORF">Tco_1131695</name>
</gene>
<accession>A0ABQ5JE02</accession>
<evidence type="ECO:0000313" key="2">
    <source>
        <dbReference type="Proteomes" id="UP001151760"/>
    </source>
</evidence>
<comment type="caution">
    <text evidence="1">The sequence shown here is derived from an EMBL/GenBank/DDBJ whole genome shotgun (WGS) entry which is preliminary data.</text>
</comment>
<organism evidence="1 2">
    <name type="scientific">Tanacetum coccineum</name>
    <dbReference type="NCBI Taxonomy" id="301880"/>
    <lineage>
        <taxon>Eukaryota</taxon>
        <taxon>Viridiplantae</taxon>
        <taxon>Streptophyta</taxon>
        <taxon>Embryophyta</taxon>
        <taxon>Tracheophyta</taxon>
        <taxon>Spermatophyta</taxon>
        <taxon>Magnoliopsida</taxon>
        <taxon>eudicotyledons</taxon>
        <taxon>Gunneridae</taxon>
        <taxon>Pentapetalae</taxon>
        <taxon>asterids</taxon>
        <taxon>campanulids</taxon>
        <taxon>Asterales</taxon>
        <taxon>Asteraceae</taxon>
        <taxon>Asteroideae</taxon>
        <taxon>Anthemideae</taxon>
        <taxon>Anthemidinae</taxon>
        <taxon>Tanacetum</taxon>
    </lineage>
</organism>
<sequence>MGMKNDSPMKMRMRLKNEDEAEKYNPRNSPSRTISTCEDIMMVVAALGSVESMMPLHSVIASARLRSSIAVDSTCWSFLSQDCIGESELAIYHRFVQSEYNLTSSSAYYYSDFRLSGWCGCDDNVALNAAEFEFVKPYGAVYLKLST</sequence>
<dbReference type="InterPro" id="IPR043459">
    <property type="entry name" value="NFD6/NOXY2-like"/>
</dbReference>
<protein>
    <submittedName>
        <fullName evidence="1">Uncharacterized protein</fullName>
    </submittedName>
</protein>
<reference evidence="1" key="2">
    <citation type="submission" date="2022-01" db="EMBL/GenBank/DDBJ databases">
        <authorList>
            <person name="Yamashiro T."/>
            <person name="Shiraishi A."/>
            <person name="Satake H."/>
            <person name="Nakayama K."/>
        </authorList>
    </citation>
    <scope>NUCLEOTIDE SEQUENCE</scope>
</reference>